<evidence type="ECO:0000259" key="1">
    <source>
        <dbReference type="PROSITE" id="PS50010"/>
    </source>
</evidence>
<gene>
    <name evidence="2" type="primary">ABSGL_02158.1 scaffold 2596</name>
</gene>
<dbReference type="Proteomes" id="UP000078561">
    <property type="component" value="Unassembled WGS sequence"/>
</dbReference>
<dbReference type="PANTHER" id="PTHR46572">
    <property type="entry name" value="RHO1 GDP-GTP EXCHANGE PROTEIN 1-RELATED"/>
    <property type="match status" value="1"/>
</dbReference>
<name>A0A163J2D9_ABSGL</name>
<dbReference type="STRING" id="4829.A0A163J2D9"/>
<dbReference type="EMBL" id="LT551165">
    <property type="protein sequence ID" value="SAL96742.1"/>
    <property type="molecule type" value="Genomic_DNA"/>
</dbReference>
<dbReference type="GO" id="GO:0005085">
    <property type="term" value="F:guanyl-nucleotide exchange factor activity"/>
    <property type="evidence" value="ECO:0007669"/>
    <property type="project" value="InterPro"/>
</dbReference>
<dbReference type="SUPFAM" id="SSF48065">
    <property type="entry name" value="DBL homology domain (DH-domain)"/>
    <property type="match status" value="1"/>
</dbReference>
<dbReference type="InterPro" id="IPR052233">
    <property type="entry name" value="Rho-type_GEFs"/>
</dbReference>
<evidence type="ECO:0000313" key="2">
    <source>
        <dbReference type="EMBL" id="SAL96742.1"/>
    </source>
</evidence>
<sequence>MDDMNVYTDDPIMQSPTTIISDSVKKSYEQQLLPIRQQSLPCHQNTVLPGADRLVNQTSKTKNLSKASVKQIRNKPGGGEKQVSETPLFGGCGEKEEPGTAGSVTELLDSTQDAPQRLWHGSEIVDQLLTLLHTTYRQVAINVASALPLVQINGPPLDSISDSTDLLYRLPIQQPSRSQQQQRTPSSLFTELYQGVFVPLSKCYAPRCTRDQTCYSVSCPNKFVSPAKVPLPSSSKAKATATHHQPALWIHSVPRTVVSGTPPSERYRQEAIYELIQTEIDFVGHLRYIKKFWIDPLDAKHGSIAQQIFWNWQDVMQVSTCLMEALVTRQQEDHRITHVGDVLLAHVGQFEPFVIYGSHQLLAK</sequence>
<proteinExistence type="predicted"/>
<dbReference type="InterPro" id="IPR035899">
    <property type="entry name" value="DBL_dom_sf"/>
</dbReference>
<keyword evidence="3" id="KW-1185">Reference proteome</keyword>
<dbReference type="OrthoDB" id="2272012at2759"/>
<dbReference type="InParanoid" id="A0A163J2D9"/>
<dbReference type="Gene3D" id="1.20.900.10">
    <property type="entry name" value="Dbl homology (DH) domain"/>
    <property type="match status" value="1"/>
</dbReference>
<reference evidence="2" key="1">
    <citation type="submission" date="2016-04" db="EMBL/GenBank/DDBJ databases">
        <authorList>
            <person name="Evans L.H."/>
            <person name="Alamgir A."/>
            <person name="Owens N."/>
            <person name="Weber N.D."/>
            <person name="Virtaneva K."/>
            <person name="Barbian K."/>
            <person name="Babar A."/>
            <person name="Rosenke K."/>
        </authorList>
    </citation>
    <scope>NUCLEOTIDE SEQUENCE [LARGE SCALE GENOMIC DNA]</scope>
    <source>
        <strain evidence="2">CBS 101.48</strain>
    </source>
</reference>
<protein>
    <recommendedName>
        <fullName evidence="1">DH domain-containing protein</fullName>
    </recommendedName>
</protein>
<feature type="domain" description="DH" evidence="1">
    <location>
        <begin position="267"/>
        <end position="364"/>
    </location>
</feature>
<dbReference type="InterPro" id="IPR000219">
    <property type="entry name" value="DH_dom"/>
</dbReference>
<accession>A0A163J2D9</accession>
<dbReference type="PROSITE" id="PS50010">
    <property type="entry name" value="DH_2"/>
    <property type="match status" value="1"/>
</dbReference>
<evidence type="ECO:0000313" key="3">
    <source>
        <dbReference type="Proteomes" id="UP000078561"/>
    </source>
</evidence>
<organism evidence="2">
    <name type="scientific">Absidia glauca</name>
    <name type="common">Pin mould</name>
    <dbReference type="NCBI Taxonomy" id="4829"/>
    <lineage>
        <taxon>Eukaryota</taxon>
        <taxon>Fungi</taxon>
        <taxon>Fungi incertae sedis</taxon>
        <taxon>Mucoromycota</taxon>
        <taxon>Mucoromycotina</taxon>
        <taxon>Mucoromycetes</taxon>
        <taxon>Mucorales</taxon>
        <taxon>Cunninghamellaceae</taxon>
        <taxon>Absidia</taxon>
    </lineage>
</organism>
<dbReference type="AlphaFoldDB" id="A0A163J2D9"/>
<dbReference type="Pfam" id="PF00621">
    <property type="entry name" value="RhoGEF"/>
    <property type="match status" value="1"/>
</dbReference>
<dbReference type="PANTHER" id="PTHR46572:SF2">
    <property type="entry name" value="RHO1 GDP-GTP EXCHANGE PROTEIN 1-RELATED"/>
    <property type="match status" value="1"/>
</dbReference>